<dbReference type="InterPro" id="IPR000644">
    <property type="entry name" value="CBS_dom"/>
</dbReference>
<evidence type="ECO:0000256" key="2">
    <source>
        <dbReference type="PROSITE-ProRule" id="PRU00703"/>
    </source>
</evidence>
<dbReference type="SUPFAM" id="SSF54631">
    <property type="entry name" value="CBS-domain pair"/>
    <property type="match status" value="1"/>
</dbReference>
<dbReference type="GeneID" id="68573639"/>
<accession>A0AAV3T2C6</accession>
<evidence type="ECO:0000259" key="3">
    <source>
        <dbReference type="PROSITE" id="PS51371"/>
    </source>
</evidence>
<dbReference type="InterPro" id="IPR016427">
    <property type="entry name" value="UCP004699_CBS/ParB"/>
</dbReference>
<keyword evidence="5" id="KW-1185">Reference proteome</keyword>
<dbReference type="PROSITE" id="PS51371">
    <property type="entry name" value="CBS"/>
    <property type="match status" value="2"/>
</dbReference>
<feature type="domain" description="CBS" evidence="3">
    <location>
        <begin position="77"/>
        <end position="134"/>
    </location>
</feature>
<dbReference type="SMART" id="SM00116">
    <property type="entry name" value="CBS"/>
    <property type="match status" value="2"/>
</dbReference>
<dbReference type="CDD" id="cd04610">
    <property type="entry name" value="CBS_pair_ParBc_assoc"/>
    <property type="match status" value="1"/>
</dbReference>
<dbReference type="InterPro" id="IPR036086">
    <property type="entry name" value="ParB/Sulfiredoxin_sf"/>
</dbReference>
<dbReference type="SMART" id="SM00470">
    <property type="entry name" value="ParB"/>
    <property type="match status" value="1"/>
</dbReference>
<keyword evidence="1 2" id="KW-0129">CBS domain</keyword>
<reference evidence="4 5" key="1">
    <citation type="journal article" date="2019" name="Int. J. Syst. Evol. Microbiol.">
        <title>The Global Catalogue of Microorganisms (GCM) 10K type strain sequencing project: providing services to taxonomists for standard genome sequencing and annotation.</title>
        <authorList>
            <consortium name="The Broad Institute Genomics Platform"/>
            <consortium name="The Broad Institute Genome Sequencing Center for Infectious Disease"/>
            <person name="Wu L."/>
            <person name="Ma J."/>
        </authorList>
    </citation>
    <scope>NUCLEOTIDE SEQUENCE [LARGE SCALE GENOMIC DNA]</scope>
    <source>
        <strain evidence="4 5">JCM 16327</strain>
    </source>
</reference>
<dbReference type="SUPFAM" id="SSF110849">
    <property type="entry name" value="ParB/Sulfiredoxin"/>
    <property type="match status" value="1"/>
</dbReference>
<dbReference type="PANTHER" id="PTHR43080:SF2">
    <property type="entry name" value="CBS DOMAIN-CONTAINING PROTEIN"/>
    <property type="match status" value="1"/>
</dbReference>
<dbReference type="InterPro" id="IPR046342">
    <property type="entry name" value="CBS_dom_sf"/>
</dbReference>
<dbReference type="RefSeq" id="WP_227260579.1">
    <property type="nucleotide sequence ID" value="NZ_BAAADU010000002.1"/>
</dbReference>
<protein>
    <submittedName>
        <fullName evidence="4">ParB/RepB/Spo0J family partition protein</fullName>
    </submittedName>
</protein>
<comment type="caution">
    <text evidence="4">The sequence shown here is derived from an EMBL/GenBank/DDBJ whole genome shotgun (WGS) entry which is preliminary data.</text>
</comment>
<evidence type="ECO:0000313" key="4">
    <source>
        <dbReference type="EMBL" id="GAA0653966.1"/>
    </source>
</evidence>
<dbReference type="PANTHER" id="PTHR43080">
    <property type="entry name" value="CBS DOMAIN-CONTAINING PROTEIN CBSX3, MITOCHONDRIAL"/>
    <property type="match status" value="1"/>
</dbReference>
<dbReference type="InterPro" id="IPR003115">
    <property type="entry name" value="ParB_N"/>
</dbReference>
<dbReference type="Gene3D" id="3.90.1530.30">
    <property type="match status" value="1"/>
</dbReference>
<dbReference type="InterPro" id="IPR051257">
    <property type="entry name" value="Diverse_CBS-Domain"/>
</dbReference>
<evidence type="ECO:0000313" key="5">
    <source>
        <dbReference type="Proteomes" id="UP001500194"/>
    </source>
</evidence>
<dbReference type="EMBL" id="BAAADU010000002">
    <property type="protein sequence ID" value="GAA0653966.1"/>
    <property type="molecule type" value="Genomic_DNA"/>
</dbReference>
<evidence type="ECO:0000256" key="1">
    <source>
        <dbReference type="ARBA" id="ARBA00023122"/>
    </source>
</evidence>
<name>A0AAV3T2C6_9EURY</name>
<sequence>MDEAFDGGPGKPKVSEYMTRDVQTVSPDDTVAEVAERIATSDGHNGFPVTDGRRVEGFVSARDLLRADEDAAIFAVMSDDLIVAHPDMDVTDAARVILRSGIQKLPVVDDAGHLVGIISNADFIRSQIERATPEKVGKLMRTLESIHGVDAGEERRTVRLSEIVPTQNRVYADELEGRQYELERGLTEPLVVIDNKGDLLLADGHHRVKAAEQAGIEEMDAYVIVLDRRVDLGMAKTAAKEGLESVADIEVVDYARHPLVESTERLQ</sequence>
<dbReference type="AlphaFoldDB" id="A0AAV3T2C6"/>
<dbReference type="PIRSF" id="PIRSF004699">
    <property type="entry name" value="UCP004699_CBS_ParB"/>
    <property type="match status" value="1"/>
</dbReference>
<proteinExistence type="predicted"/>
<dbReference type="Proteomes" id="UP001500194">
    <property type="component" value="Unassembled WGS sequence"/>
</dbReference>
<organism evidence="4 5">
    <name type="scientific">Salarchaeum japonicum</name>
    <dbReference type="NCBI Taxonomy" id="555573"/>
    <lineage>
        <taxon>Archaea</taxon>
        <taxon>Methanobacteriati</taxon>
        <taxon>Methanobacteriota</taxon>
        <taxon>Stenosarchaea group</taxon>
        <taxon>Halobacteria</taxon>
        <taxon>Halobacteriales</taxon>
        <taxon>Halobacteriaceae</taxon>
    </lineage>
</organism>
<dbReference type="Gene3D" id="3.10.580.10">
    <property type="entry name" value="CBS-domain"/>
    <property type="match status" value="2"/>
</dbReference>
<gene>
    <name evidence="4" type="ORF">GCM10009019_16840</name>
</gene>
<feature type="domain" description="CBS" evidence="3">
    <location>
        <begin position="18"/>
        <end position="76"/>
    </location>
</feature>
<dbReference type="Pfam" id="PF00571">
    <property type="entry name" value="CBS"/>
    <property type="match status" value="2"/>
</dbReference>